<sequence>MSATVFGYIRLEDDDEAEEDRFHDLLVAHAVAEGLKLADVYVDRHMPPARIMRPGLTELLARLQRPPGSGVLVVTAEHLSTSPQVRKAIEVEIGNAGGAVLVVEASDAHSIGPRT</sequence>
<dbReference type="KEGG" id="fra:Francci3_0893"/>
<keyword evidence="3" id="KW-1185">Reference proteome</keyword>
<evidence type="ECO:0000313" key="2">
    <source>
        <dbReference type="EMBL" id="ABD10277.1"/>
    </source>
</evidence>
<dbReference type="Pfam" id="PF00239">
    <property type="entry name" value="Resolvase"/>
    <property type="match status" value="1"/>
</dbReference>
<protein>
    <recommendedName>
        <fullName evidence="1">Resolvase/invertase-type recombinase catalytic domain-containing protein</fullName>
    </recommendedName>
</protein>
<reference evidence="2 3" key="1">
    <citation type="journal article" date="2007" name="Genome Res.">
        <title>Genome characteristics of facultatively symbiotic Frankia sp. strains reflect host range and host plant biogeography.</title>
        <authorList>
            <person name="Normand P."/>
            <person name="Lapierre P."/>
            <person name="Tisa L.S."/>
            <person name="Gogarten J.P."/>
            <person name="Alloisio N."/>
            <person name="Bagnarol E."/>
            <person name="Bassi C.A."/>
            <person name="Berry A.M."/>
            <person name="Bickhart D.M."/>
            <person name="Choisne N."/>
            <person name="Couloux A."/>
            <person name="Cournoyer B."/>
            <person name="Cruveiller S."/>
            <person name="Daubin V."/>
            <person name="Demange N."/>
            <person name="Francino M.P."/>
            <person name="Goltsman E."/>
            <person name="Huang Y."/>
            <person name="Kopp O.R."/>
            <person name="Labarre L."/>
            <person name="Lapidus A."/>
            <person name="Lavire C."/>
            <person name="Marechal J."/>
            <person name="Martinez M."/>
            <person name="Mastronunzio J.E."/>
            <person name="Mullin B.C."/>
            <person name="Niemann J."/>
            <person name="Pujic P."/>
            <person name="Rawnsley T."/>
            <person name="Rouy Z."/>
            <person name="Schenowitz C."/>
            <person name="Sellstedt A."/>
            <person name="Tavares F."/>
            <person name="Tomkins J.P."/>
            <person name="Vallenet D."/>
            <person name="Valverde C."/>
            <person name="Wall L.G."/>
            <person name="Wang Y."/>
            <person name="Medigue C."/>
            <person name="Benson D.R."/>
        </authorList>
    </citation>
    <scope>NUCLEOTIDE SEQUENCE [LARGE SCALE GENOMIC DNA]</scope>
    <source>
        <strain evidence="3">DSM 45818 / CECT 9043 / CcI3</strain>
    </source>
</reference>
<dbReference type="InterPro" id="IPR006119">
    <property type="entry name" value="Resolv_N"/>
</dbReference>
<dbReference type="SUPFAM" id="SSF53041">
    <property type="entry name" value="Resolvase-like"/>
    <property type="match status" value="1"/>
</dbReference>
<dbReference type="EMBL" id="CP000249">
    <property type="protein sequence ID" value="ABD10277.1"/>
    <property type="molecule type" value="Genomic_DNA"/>
</dbReference>
<gene>
    <name evidence="2" type="ordered locus">Francci3_0893</name>
</gene>
<organism evidence="2 3">
    <name type="scientific">Frankia casuarinae (strain DSM 45818 / CECT 9043 / HFP020203 / CcI3)</name>
    <dbReference type="NCBI Taxonomy" id="106370"/>
    <lineage>
        <taxon>Bacteria</taxon>
        <taxon>Bacillati</taxon>
        <taxon>Actinomycetota</taxon>
        <taxon>Actinomycetes</taxon>
        <taxon>Frankiales</taxon>
        <taxon>Frankiaceae</taxon>
        <taxon>Frankia</taxon>
    </lineage>
</organism>
<proteinExistence type="predicted"/>
<name>Q2JEL5_FRACC</name>
<dbReference type="GO" id="GO:0000150">
    <property type="term" value="F:DNA strand exchange activity"/>
    <property type="evidence" value="ECO:0007669"/>
    <property type="project" value="InterPro"/>
</dbReference>
<dbReference type="InterPro" id="IPR036162">
    <property type="entry name" value="Resolvase-like_N_sf"/>
</dbReference>
<dbReference type="PhylomeDB" id="Q2JEL5"/>
<accession>Q2JEL5</accession>
<dbReference type="RefSeq" id="WP_011435345.1">
    <property type="nucleotide sequence ID" value="NC_007777.1"/>
</dbReference>
<evidence type="ECO:0000313" key="3">
    <source>
        <dbReference type="Proteomes" id="UP000001937"/>
    </source>
</evidence>
<dbReference type="Proteomes" id="UP000001937">
    <property type="component" value="Chromosome"/>
</dbReference>
<dbReference type="OrthoDB" id="5237369at2"/>
<feature type="domain" description="Resolvase/invertase-type recombinase catalytic" evidence="1">
    <location>
        <begin position="5"/>
        <end position="82"/>
    </location>
</feature>
<evidence type="ECO:0000259" key="1">
    <source>
        <dbReference type="Pfam" id="PF00239"/>
    </source>
</evidence>
<dbReference type="GO" id="GO:0003677">
    <property type="term" value="F:DNA binding"/>
    <property type="evidence" value="ECO:0007669"/>
    <property type="project" value="InterPro"/>
</dbReference>
<dbReference type="Gene3D" id="3.40.50.1390">
    <property type="entry name" value="Resolvase, N-terminal catalytic domain"/>
    <property type="match status" value="1"/>
</dbReference>
<dbReference type="HOGENOM" id="CLU_169568_0_0_11"/>
<dbReference type="STRING" id="106370.Francci3_0893"/>
<dbReference type="AlphaFoldDB" id="Q2JEL5"/>
<dbReference type="eggNOG" id="ENOG5030MDX">
    <property type="taxonomic scope" value="Bacteria"/>
</dbReference>